<feature type="region of interest" description="Disordered" evidence="4">
    <location>
        <begin position="25"/>
        <end position="72"/>
    </location>
</feature>
<feature type="region of interest" description="Disordered" evidence="4">
    <location>
        <begin position="161"/>
        <end position="210"/>
    </location>
</feature>
<evidence type="ECO:0000256" key="2">
    <source>
        <dbReference type="ARBA" id="ARBA00022694"/>
    </source>
</evidence>
<dbReference type="CDD" id="cd02569">
    <property type="entry name" value="PseudoU_synth_ScPus3"/>
    <property type="match status" value="1"/>
</dbReference>
<dbReference type="HAMAP" id="MF_00171">
    <property type="entry name" value="TruA"/>
    <property type="match status" value="1"/>
</dbReference>
<comment type="caution">
    <text evidence="6">The sequence shown here is derived from an EMBL/GenBank/DDBJ whole genome shotgun (WGS) entry which is preliminary data.</text>
</comment>
<dbReference type="InterPro" id="IPR020097">
    <property type="entry name" value="PsdUridine_synth_TruA_a/b_dom"/>
</dbReference>
<keyword evidence="3" id="KW-0413">Isomerase</keyword>
<evidence type="ECO:0000256" key="1">
    <source>
        <dbReference type="ARBA" id="ARBA00009375"/>
    </source>
</evidence>
<dbReference type="GO" id="GO:0009982">
    <property type="term" value="F:pseudouridine synthase activity"/>
    <property type="evidence" value="ECO:0007669"/>
    <property type="project" value="InterPro"/>
</dbReference>
<accession>A0A9P7Q8Y4</accession>
<feature type="compositionally biased region" description="Low complexity" evidence="4">
    <location>
        <begin position="273"/>
        <end position="289"/>
    </location>
</feature>
<name>A0A9P7Q8Y4_9HYPO</name>
<feature type="compositionally biased region" description="Basic and acidic residues" evidence="4">
    <location>
        <begin position="530"/>
        <end position="543"/>
    </location>
</feature>
<dbReference type="GO" id="GO:0031119">
    <property type="term" value="P:tRNA pseudouridine synthesis"/>
    <property type="evidence" value="ECO:0007669"/>
    <property type="project" value="TreeGrafter"/>
</dbReference>
<protein>
    <recommendedName>
        <fullName evidence="5">Pseudouridine synthase I TruA alpha/beta domain-containing protein</fullName>
    </recommendedName>
</protein>
<dbReference type="Pfam" id="PF01416">
    <property type="entry name" value="PseudoU_synth_1"/>
    <property type="match status" value="1"/>
</dbReference>
<evidence type="ECO:0000259" key="5">
    <source>
        <dbReference type="Pfam" id="PF01416"/>
    </source>
</evidence>
<dbReference type="PANTHER" id="PTHR11142:SF5">
    <property type="entry name" value="TRNA PSEUDOURIDINE(38_39) SYNTHASE"/>
    <property type="match status" value="1"/>
</dbReference>
<dbReference type="Gene3D" id="3.30.70.580">
    <property type="entry name" value="Pseudouridine synthase I, catalytic domain, N-terminal subdomain"/>
    <property type="match status" value="1"/>
</dbReference>
<dbReference type="PANTHER" id="PTHR11142">
    <property type="entry name" value="PSEUDOURIDYLATE SYNTHASE"/>
    <property type="match status" value="1"/>
</dbReference>
<dbReference type="AlphaFoldDB" id="A0A9P7Q8Y4"/>
<dbReference type="GO" id="GO:1990481">
    <property type="term" value="P:mRNA pseudouridine synthesis"/>
    <property type="evidence" value="ECO:0007669"/>
    <property type="project" value="TreeGrafter"/>
</dbReference>
<dbReference type="Proteomes" id="UP000732380">
    <property type="component" value="Unassembled WGS sequence"/>
</dbReference>
<feature type="domain" description="Pseudouridine synthase I TruA alpha/beta" evidence="5">
    <location>
        <begin position="305"/>
        <end position="437"/>
    </location>
</feature>
<keyword evidence="2" id="KW-0819">tRNA processing</keyword>
<feature type="region of interest" description="Disordered" evidence="4">
    <location>
        <begin position="270"/>
        <end position="289"/>
    </location>
</feature>
<evidence type="ECO:0000313" key="6">
    <source>
        <dbReference type="EMBL" id="KAG6123671.1"/>
    </source>
</evidence>
<dbReference type="GO" id="GO:0005634">
    <property type="term" value="C:nucleus"/>
    <property type="evidence" value="ECO:0007669"/>
    <property type="project" value="TreeGrafter"/>
</dbReference>
<evidence type="ECO:0000313" key="7">
    <source>
        <dbReference type="Proteomes" id="UP000732380"/>
    </source>
</evidence>
<dbReference type="InterPro" id="IPR020094">
    <property type="entry name" value="TruA/RsuA/RluB/E/F_N"/>
</dbReference>
<dbReference type="GO" id="GO:0003723">
    <property type="term" value="F:RNA binding"/>
    <property type="evidence" value="ECO:0007669"/>
    <property type="project" value="InterPro"/>
</dbReference>
<dbReference type="InterPro" id="IPR020095">
    <property type="entry name" value="PsdUridine_synth_TruA_C"/>
</dbReference>
<dbReference type="GO" id="GO:0005737">
    <property type="term" value="C:cytoplasm"/>
    <property type="evidence" value="ECO:0007669"/>
    <property type="project" value="TreeGrafter"/>
</dbReference>
<organism evidence="6 7">
    <name type="scientific">Claviceps humidiphila</name>
    <dbReference type="NCBI Taxonomy" id="1294629"/>
    <lineage>
        <taxon>Eukaryota</taxon>
        <taxon>Fungi</taxon>
        <taxon>Dikarya</taxon>
        <taxon>Ascomycota</taxon>
        <taxon>Pezizomycotina</taxon>
        <taxon>Sordariomycetes</taxon>
        <taxon>Hypocreomycetidae</taxon>
        <taxon>Hypocreales</taxon>
        <taxon>Clavicipitaceae</taxon>
        <taxon>Claviceps</taxon>
    </lineage>
</organism>
<feature type="region of interest" description="Disordered" evidence="4">
    <location>
        <begin position="513"/>
        <end position="554"/>
    </location>
</feature>
<evidence type="ECO:0000256" key="3">
    <source>
        <dbReference type="ARBA" id="ARBA00023235"/>
    </source>
</evidence>
<keyword evidence="7" id="KW-1185">Reference proteome</keyword>
<gene>
    <name evidence="6" type="ORF">E4U13_002300</name>
</gene>
<dbReference type="SUPFAM" id="SSF55120">
    <property type="entry name" value="Pseudouridine synthase"/>
    <property type="match status" value="1"/>
</dbReference>
<dbReference type="Gene3D" id="3.30.70.660">
    <property type="entry name" value="Pseudouridine synthase I, catalytic domain, C-terminal subdomain"/>
    <property type="match status" value="1"/>
</dbReference>
<sequence>MPGETNYNSWSKTGLIKRLREVEGELKRRTEAPQSVVGADSTSTHDEALPEDGAPDNKTSKGAQTKKRKMDPSRYSTRFIALKLAYLGKNYGGFEFQAMGNQPSIEEELWNALTKACLIFPEDERVVQFECCEYSKCGRTDRGVSAFGQVIGLRVRSNRPLPKKRVQAGGPGSEETSVETNQVEKKTPSTAGAEDTAEKIEAEEGEDEEVPFDDLKDELCYPRILNRLLPDDIRILAWCPSPPADFSARFSCRERQYRYFFTQPAFAPNPAEAAGPQSSSSPFSSSASSPALQPGWLDIEAMRNAAKRFEGEHDFRNFCKVDPAKQISNFRRRIFESDIVQVRDASGVLPFLQNQQSPCESSVEEGPYPQVYYFHVRGSAFLWHQIRHMVAVLFLVGQRLEDPAVVSELLDTQRTPCRPSYVMAEEVPLVLWDCIFPDLTATEGAAAEQEQDQEQGGSSARIDCMNWIYVGDEQMSNKFGQFGLMESTWRLWRGHKMDELLSAQLLERISQQGRRVHTDTDSDSIVGTNAERKGKGARTKRDAGPMSSKVFEGGNGGRLGGKYVPVMKKPLLQSVEEQNDRYARRKGFADAADMKARWAESKEAGEMEE</sequence>
<dbReference type="EMBL" id="SRQM01000002">
    <property type="protein sequence ID" value="KAG6123671.1"/>
    <property type="molecule type" value="Genomic_DNA"/>
</dbReference>
<evidence type="ECO:0000256" key="4">
    <source>
        <dbReference type="SAM" id="MobiDB-lite"/>
    </source>
</evidence>
<dbReference type="InterPro" id="IPR020103">
    <property type="entry name" value="PsdUridine_synth_cat_dom_sf"/>
</dbReference>
<comment type="similarity">
    <text evidence="1">Belongs to the tRNA pseudouridine synthase TruA family.</text>
</comment>
<dbReference type="InterPro" id="IPR041707">
    <property type="entry name" value="Pus3-like"/>
</dbReference>
<dbReference type="InterPro" id="IPR001406">
    <property type="entry name" value="PsdUridine_synth_TruA"/>
</dbReference>
<reference evidence="6 7" key="1">
    <citation type="journal article" date="2020" name="bioRxiv">
        <title>Whole genome comparisons of ergot fungi reveals the divergence and evolution of species within the genus Claviceps are the result of varying mechanisms driving genome evolution and host range expansion.</title>
        <authorList>
            <person name="Wyka S.A."/>
            <person name="Mondo S.J."/>
            <person name="Liu M."/>
            <person name="Dettman J."/>
            <person name="Nalam V."/>
            <person name="Broders K.D."/>
        </authorList>
    </citation>
    <scope>NUCLEOTIDE SEQUENCE [LARGE SCALE GENOMIC DNA]</scope>
    <source>
        <strain evidence="6 7">LM576</strain>
    </source>
</reference>
<proteinExistence type="inferred from homology"/>